<dbReference type="Proteomes" id="UP000001286">
    <property type="component" value="Chromosome"/>
</dbReference>
<accession>G2ZDM7</accession>
<dbReference type="HOGENOM" id="CLU_1600694_0_0_9"/>
<keyword evidence="1" id="KW-0812">Transmembrane</keyword>
<evidence type="ECO:0000313" key="3">
    <source>
        <dbReference type="Proteomes" id="UP000001286"/>
    </source>
</evidence>
<feature type="transmembrane region" description="Helical" evidence="1">
    <location>
        <begin position="74"/>
        <end position="97"/>
    </location>
</feature>
<proteinExistence type="predicted"/>
<evidence type="ECO:0000256" key="1">
    <source>
        <dbReference type="SAM" id="Phobius"/>
    </source>
</evidence>
<gene>
    <name evidence="2" type="ordered locus">LIV_0812</name>
</gene>
<dbReference type="KEGG" id="liv:LIV_0812"/>
<sequence length="166" mass="18799">MDKLQKLNLNKKKDDIIVTDIIADGEKIGTITVAEEAKTGPNLLKASSSSSMKLVATRKITSLMNNVNKLTGGMVLIALGFVPIVNYAAAFTAYGLVHEFKEEKAYITIKQYANKWQYRDDLYIYKDSKRTKLLKKTNRNSEKTFFLISYDNMLTNSKNLTFPSKK</sequence>
<keyword evidence="1" id="KW-1133">Transmembrane helix</keyword>
<dbReference type="EMBL" id="FR687253">
    <property type="protein sequence ID" value="CBW85298.1"/>
    <property type="molecule type" value="Genomic_DNA"/>
</dbReference>
<protein>
    <submittedName>
        <fullName evidence="2">Uncharacterized protein</fullName>
    </submittedName>
</protein>
<name>G2ZDM7_LISIP</name>
<dbReference type="AlphaFoldDB" id="G2ZDM7"/>
<keyword evidence="1" id="KW-0472">Membrane</keyword>
<reference evidence="2 3" key="1">
    <citation type="journal article" date="2011" name="J. Bacteriol.">
        <title>Complete genome sequence of the animal pathogen Listeria ivanovii, which provides insights into host specificities and evolution of the genus Listeria.</title>
        <authorList>
            <person name="Buchrieser C."/>
            <person name="Rusniok C."/>
            <person name="Garrido P."/>
            <person name="Hain T."/>
            <person name="Scortti M."/>
            <person name="Lampidis R."/>
            <person name="Karst U."/>
            <person name="Chakraborty T."/>
            <person name="Cossart P."/>
            <person name="Kreft J."/>
            <person name="Vazquez-Boland J.A."/>
            <person name="Goebel W."/>
            <person name="Glaser P."/>
        </authorList>
    </citation>
    <scope>NUCLEOTIDE SEQUENCE [LARGE SCALE GENOMIC DNA]</scope>
    <source>
        <strain evidence="3">ATCC BAA-678 / PAM 55</strain>
    </source>
</reference>
<evidence type="ECO:0000313" key="2">
    <source>
        <dbReference type="EMBL" id="CBW85298.1"/>
    </source>
</evidence>
<organism evidence="2 3">
    <name type="scientific">Listeria ivanovii (strain ATCC BAA-678 / PAM 55)</name>
    <dbReference type="NCBI Taxonomy" id="881621"/>
    <lineage>
        <taxon>Bacteria</taxon>
        <taxon>Bacillati</taxon>
        <taxon>Bacillota</taxon>
        <taxon>Bacilli</taxon>
        <taxon>Bacillales</taxon>
        <taxon>Listeriaceae</taxon>
        <taxon>Listeria</taxon>
    </lineage>
</organism>